<feature type="compositionally biased region" description="Polar residues" evidence="1">
    <location>
        <begin position="182"/>
        <end position="193"/>
    </location>
</feature>
<dbReference type="SUPFAM" id="SSF50729">
    <property type="entry name" value="PH domain-like"/>
    <property type="match status" value="1"/>
</dbReference>
<feature type="compositionally biased region" description="Polar residues" evidence="1">
    <location>
        <begin position="67"/>
        <end position="87"/>
    </location>
</feature>
<evidence type="ECO:0000313" key="4">
    <source>
        <dbReference type="WBParaSite" id="PSAMB.scaffold1487size30842.g13465.t1"/>
    </source>
</evidence>
<dbReference type="AlphaFoldDB" id="A0A914V5R8"/>
<dbReference type="WBParaSite" id="PSAMB.scaffold1487size30842.g13465.t1">
    <property type="protein sequence ID" value="PSAMB.scaffold1487size30842.g13465.t1"/>
    <property type="gene ID" value="PSAMB.scaffold1487size30842.g13465"/>
</dbReference>
<protein>
    <submittedName>
        <fullName evidence="4">FERM adjacent (FA) domain-containing protein</fullName>
    </submittedName>
</protein>
<dbReference type="Gene3D" id="2.30.29.30">
    <property type="entry name" value="Pleckstrin-homology domain (PH domain)/Phosphotyrosine-binding domain (PTB)"/>
    <property type="match status" value="1"/>
</dbReference>
<proteinExistence type="predicted"/>
<sequence length="390" mass="42473">MPQSVSGESFFGRFSSSARSSIASKDHKATVQLLDDSETIQCEYKGVPLAEKNGDVNSNGIGKDKNGTLSTANGNHHNSTAAKSNESPKGKRGAQQILKYQCPSATFAKHLWRHTLSQQAFFTVSRATDFKPKFSKPRIPLLSRGSTFRYTGRVLHEIEEAEPPVREKPMLSDDFHHPHVSHGSNTSTESARGTSVPVSSSVGSGVPPSSPPCSLVCRVLMNALCHSSVASVSSAPTRIVGASETTPGFMSSNAVVLTPSTIPEEDLSLLANASAYRSEIHNWSTTDPKPLANSTPKKVEAARNGTVYHAQPLQSVESGGCQRILRSLLTGLLFTFIFITIVIAIFEVKDRHFQQYVHAVPGAEHLRHQLYEPSREFILEQYNRVTSGHH</sequence>
<feature type="transmembrane region" description="Helical" evidence="2">
    <location>
        <begin position="324"/>
        <end position="346"/>
    </location>
</feature>
<name>A0A914V5R8_9BILA</name>
<reference evidence="4" key="1">
    <citation type="submission" date="2022-11" db="UniProtKB">
        <authorList>
            <consortium name="WormBaseParasite"/>
        </authorList>
    </citation>
    <scope>IDENTIFICATION</scope>
</reference>
<feature type="compositionally biased region" description="Low complexity" evidence="1">
    <location>
        <begin position="195"/>
        <end position="205"/>
    </location>
</feature>
<evidence type="ECO:0000256" key="1">
    <source>
        <dbReference type="SAM" id="MobiDB-lite"/>
    </source>
</evidence>
<keyword evidence="2" id="KW-1133">Transmembrane helix</keyword>
<keyword evidence="3" id="KW-1185">Reference proteome</keyword>
<dbReference type="Proteomes" id="UP000887566">
    <property type="component" value="Unplaced"/>
</dbReference>
<feature type="region of interest" description="Disordered" evidence="1">
    <location>
        <begin position="163"/>
        <end position="205"/>
    </location>
</feature>
<dbReference type="InterPro" id="IPR011993">
    <property type="entry name" value="PH-like_dom_sf"/>
</dbReference>
<evidence type="ECO:0000313" key="3">
    <source>
        <dbReference type="Proteomes" id="UP000887566"/>
    </source>
</evidence>
<organism evidence="3 4">
    <name type="scientific">Plectus sambesii</name>
    <dbReference type="NCBI Taxonomy" id="2011161"/>
    <lineage>
        <taxon>Eukaryota</taxon>
        <taxon>Metazoa</taxon>
        <taxon>Ecdysozoa</taxon>
        <taxon>Nematoda</taxon>
        <taxon>Chromadorea</taxon>
        <taxon>Plectida</taxon>
        <taxon>Plectina</taxon>
        <taxon>Plectoidea</taxon>
        <taxon>Plectidae</taxon>
        <taxon>Plectus</taxon>
    </lineage>
</organism>
<accession>A0A914V5R8</accession>
<keyword evidence="2" id="KW-0812">Transmembrane</keyword>
<keyword evidence="2" id="KW-0472">Membrane</keyword>
<feature type="region of interest" description="Disordered" evidence="1">
    <location>
        <begin position="53"/>
        <end position="92"/>
    </location>
</feature>
<evidence type="ECO:0000256" key="2">
    <source>
        <dbReference type="SAM" id="Phobius"/>
    </source>
</evidence>
<feature type="compositionally biased region" description="Basic and acidic residues" evidence="1">
    <location>
        <begin position="163"/>
        <end position="177"/>
    </location>
</feature>